<evidence type="ECO:0000313" key="8">
    <source>
        <dbReference type="EMBL" id="NNU79433.1"/>
    </source>
</evidence>
<dbReference type="Gene3D" id="3.40.190.10">
    <property type="entry name" value="Periplasmic binding protein-like II"/>
    <property type="match status" value="2"/>
</dbReference>
<evidence type="ECO:0000313" key="9">
    <source>
        <dbReference type="Proteomes" id="UP000572377"/>
    </source>
</evidence>
<dbReference type="PANTHER" id="PTHR30632">
    <property type="entry name" value="MOLYBDATE-BINDING PERIPLASMIC PROTEIN"/>
    <property type="match status" value="1"/>
</dbReference>
<keyword evidence="9" id="KW-1185">Reference proteome</keyword>
<dbReference type="PANTHER" id="PTHR30632:SF17">
    <property type="entry name" value="MOLYBDATE-BINDING PROTEIN MODA"/>
    <property type="match status" value="1"/>
</dbReference>
<evidence type="ECO:0000256" key="4">
    <source>
        <dbReference type="ARBA" id="ARBA00022729"/>
    </source>
</evidence>
<evidence type="ECO:0000256" key="6">
    <source>
        <dbReference type="PIRSR" id="PIRSR004846-1"/>
    </source>
</evidence>
<feature type="signal peptide" evidence="7">
    <location>
        <begin position="1"/>
        <end position="20"/>
    </location>
</feature>
<evidence type="ECO:0000256" key="1">
    <source>
        <dbReference type="ARBA" id="ARBA00009175"/>
    </source>
</evidence>
<dbReference type="GO" id="GO:1901359">
    <property type="term" value="F:tungstate binding"/>
    <property type="evidence" value="ECO:0007669"/>
    <property type="project" value="UniProtKB-ARBA"/>
</dbReference>
<evidence type="ECO:0000256" key="3">
    <source>
        <dbReference type="ARBA" id="ARBA00022723"/>
    </source>
</evidence>
<dbReference type="GO" id="GO:0015689">
    <property type="term" value="P:molybdate ion transport"/>
    <property type="evidence" value="ECO:0007669"/>
    <property type="project" value="InterPro"/>
</dbReference>
<organism evidence="8 9">
    <name type="scientific">Halovulum dunhuangense</name>
    <dbReference type="NCBI Taxonomy" id="1505036"/>
    <lineage>
        <taxon>Bacteria</taxon>
        <taxon>Pseudomonadati</taxon>
        <taxon>Pseudomonadota</taxon>
        <taxon>Alphaproteobacteria</taxon>
        <taxon>Rhodobacterales</taxon>
        <taxon>Paracoccaceae</taxon>
        <taxon>Halovulum</taxon>
    </lineage>
</organism>
<dbReference type="PIRSF" id="PIRSF004846">
    <property type="entry name" value="ModA"/>
    <property type="match status" value="1"/>
</dbReference>
<feature type="binding site" evidence="6">
    <location>
        <position position="170"/>
    </location>
    <ligand>
        <name>molybdate</name>
        <dbReference type="ChEBI" id="CHEBI:36264"/>
    </ligand>
</feature>
<feature type="binding site" evidence="6">
    <location>
        <position position="57"/>
    </location>
    <ligand>
        <name>molybdate</name>
        <dbReference type="ChEBI" id="CHEBI:36264"/>
    </ligand>
</feature>
<evidence type="ECO:0000256" key="2">
    <source>
        <dbReference type="ARBA" id="ARBA00022505"/>
    </source>
</evidence>
<dbReference type="NCBIfam" id="TIGR01256">
    <property type="entry name" value="modA"/>
    <property type="match status" value="1"/>
</dbReference>
<feature type="chain" id="PRO_5032988632" evidence="7">
    <location>
        <begin position="21"/>
        <end position="252"/>
    </location>
</feature>
<dbReference type="GO" id="GO:0030288">
    <property type="term" value="C:outer membrane-bounded periplasmic space"/>
    <property type="evidence" value="ECO:0007669"/>
    <property type="project" value="TreeGrafter"/>
</dbReference>
<keyword evidence="3 6" id="KW-0479">Metal-binding</keyword>
<proteinExistence type="inferred from homology"/>
<name>A0A849KQT6_9RHOB</name>
<keyword evidence="2 6" id="KW-0500">Molybdenum</keyword>
<comment type="subunit">
    <text evidence="5">The complex is composed of two ATP-binding proteins (ModC), two transmembrane proteins (ModB) and a solute-binding protein (ModA).</text>
</comment>
<accession>A0A849KQT6</accession>
<gene>
    <name evidence="8" type="primary">modA</name>
    <name evidence="8" type="ORF">HMH01_03185</name>
</gene>
<comment type="similarity">
    <text evidence="1">Belongs to the bacterial solute-binding protein ModA family.</text>
</comment>
<dbReference type="GO" id="GO:0030973">
    <property type="term" value="F:molybdate ion binding"/>
    <property type="evidence" value="ECO:0007669"/>
    <property type="project" value="TreeGrafter"/>
</dbReference>
<evidence type="ECO:0000256" key="7">
    <source>
        <dbReference type="SAM" id="SignalP"/>
    </source>
</evidence>
<dbReference type="EMBL" id="JABFBC010000001">
    <property type="protein sequence ID" value="NNU79433.1"/>
    <property type="molecule type" value="Genomic_DNA"/>
</dbReference>
<evidence type="ECO:0000256" key="5">
    <source>
        <dbReference type="ARBA" id="ARBA00062515"/>
    </source>
</evidence>
<dbReference type="RefSeq" id="WP_171322425.1">
    <property type="nucleotide sequence ID" value="NZ_JABFBC010000001.1"/>
</dbReference>
<sequence length="252" mass="25366">MHARLAALALCATTAMPAAAGDVTVFAAASLRTALDGIAAGWKAETGHAVTLSYAGSSALARQIEQGAPADIFISSSVDWMDLLETEALLAPGTRRDLLGNTLVLVAHGPDAAPVGIGPALDLPALLGPEGRLAMALVDAVPAGVYGRQALESLGLWERVAPQVAQSDNVRTALALVASGEAPLGIVYGSDAVAEPGVSVIGTFPEDSHAPIVYPVAQTADSDSAAAAEFLAHLGSPAAAASFARQGFIVLE</sequence>
<dbReference type="Proteomes" id="UP000572377">
    <property type="component" value="Unassembled WGS sequence"/>
</dbReference>
<dbReference type="SUPFAM" id="SSF53850">
    <property type="entry name" value="Periplasmic binding protein-like II"/>
    <property type="match status" value="1"/>
</dbReference>
<protein>
    <submittedName>
        <fullName evidence="8">Molybdate ABC transporter substrate-binding protein</fullName>
    </submittedName>
</protein>
<feature type="binding site" evidence="6">
    <location>
        <position position="143"/>
    </location>
    <ligand>
        <name>molybdate</name>
        <dbReference type="ChEBI" id="CHEBI:36264"/>
    </ligand>
</feature>
<feature type="binding site" evidence="6">
    <location>
        <position position="188"/>
    </location>
    <ligand>
        <name>molybdate</name>
        <dbReference type="ChEBI" id="CHEBI:36264"/>
    </ligand>
</feature>
<dbReference type="InterPro" id="IPR050682">
    <property type="entry name" value="ModA/WtpA"/>
</dbReference>
<keyword evidence="4 7" id="KW-0732">Signal</keyword>
<dbReference type="InterPro" id="IPR005950">
    <property type="entry name" value="ModA"/>
</dbReference>
<dbReference type="FunFam" id="3.40.190.10:FF:000035">
    <property type="entry name" value="Molybdate ABC transporter substrate-binding protein"/>
    <property type="match status" value="1"/>
</dbReference>
<dbReference type="Pfam" id="PF13531">
    <property type="entry name" value="SBP_bac_11"/>
    <property type="match status" value="1"/>
</dbReference>
<reference evidence="8 9" key="1">
    <citation type="submission" date="2020-05" db="EMBL/GenBank/DDBJ databases">
        <title>Gimesia benthica sp. nov., a novel planctomycete isolated from a deep-sea water sample of the Northwest Indian Ocean.</title>
        <authorList>
            <person name="Wang J."/>
            <person name="Ruan C."/>
            <person name="Song L."/>
            <person name="Zhu Y."/>
            <person name="Li A."/>
            <person name="Zheng X."/>
            <person name="Wang L."/>
            <person name="Lu Z."/>
            <person name="Huang Y."/>
            <person name="Du W."/>
            <person name="Zhou Y."/>
            <person name="Huang L."/>
            <person name="Dai X."/>
        </authorList>
    </citation>
    <scope>NUCLEOTIDE SEQUENCE [LARGE SCALE GENOMIC DNA]</scope>
    <source>
        <strain evidence="8 9">YYQ-30</strain>
    </source>
</reference>
<dbReference type="AlphaFoldDB" id="A0A849KQT6"/>
<feature type="binding site" evidence="6">
    <location>
        <position position="30"/>
    </location>
    <ligand>
        <name>molybdate</name>
        <dbReference type="ChEBI" id="CHEBI:36264"/>
    </ligand>
</feature>
<comment type="caution">
    <text evidence="8">The sequence shown here is derived from an EMBL/GenBank/DDBJ whole genome shotgun (WGS) entry which is preliminary data.</text>
</comment>
<dbReference type="GO" id="GO:0046872">
    <property type="term" value="F:metal ion binding"/>
    <property type="evidence" value="ECO:0007669"/>
    <property type="project" value="UniProtKB-KW"/>
</dbReference>